<feature type="region of interest" description="Disordered" evidence="1">
    <location>
        <begin position="62"/>
        <end position="91"/>
    </location>
</feature>
<evidence type="ECO:0000313" key="3">
    <source>
        <dbReference type="Proteomes" id="UP000283633"/>
    </source>
</evidence>
<sequence>MMPIISIATKIQVTGAGVLKAYQPAEPSQITEWGVNRGKATNAYFLSQVINYADPHDKEMMVTTETPHPNKQDDQLIDTVDTRHYESGSNG</sequence>
<accession>A0A426D6T0</accession>
<feature type="compositionally biased region" description="Basic and acidic residues" evidence="1">
    <location>
        <begin position="68"/>
        <end position="91"/>
    </location>
</feature>
<comment type="caution">
    <text evidence="2">The sequence shown here is derived from an EMBL/GenBank/DDBJ whole genome shotgun (WGS) entry which is preliminary data.</text>
</comment>
<gene>
    <name evidence="2" type="ORF">D1831_09200</name>
</gene>
<keyword evidence="3" id="KW-1185">Reference proteome</keyword>
<proteinExistence type="predicted"/>
<evidence type="ECO:0000256" key="1">
    <source>
        <dbReference type="SAM" id="MobiDB-lite"/>
    </source>
</evidence>
<protein>
    <submittedName>
        <fullName evidence="2">Uncharacterized protein</fullName>
    </submittedName>
</protein>
<dbReference type="EMBL" id="QWZQ01000029">
    <property type="protein sequence ID" value="RRK10129.1"/>
    <property type="molecule type" value="Genomic_DNA"/>
</dbReference>
<reference evidence="2 3" key="1">
    <citation type="submission" date="2018-08" db="EMBL/GenBank/DDBJ databases">
        <title>Genome Lactobacillus garii FI11369.</title>
        <authorList>
            <person name="Diaz M."/>
            <person name="Narbad A."/>
        </authorList>
    </citation>
    <scope>NUCLEOTIDE SEQUENCE [LARGE SCALE GENOMIC DNA]</scope>
    <source>
        <strain evidence="2 3">FI11369</strain>
    </source>
</reference>
<dbReference type="Proteomes" id="UP000283633">
    <property type="component" value="Unassembled WGS sequence"/>
</dbReference>
<evidence type="ECO:0000313" key="2">
    <source>
        <dbReference type="EMBL" id="RRK10129.1"/>
    </source>
</evidence>
<name>A0A426D6T0_9LACO</name>
<dbReference type="AlphaFoldDB" id="A0A426D6T0"/>
<dbReference type="RefSeq" id="WP_125072640.1">
    <property type="nucleotide sequence ID" value="NZ_QWZQ01000029.1"/>
</dbReference>
<organism evidence="2 3">
    <name type="scientific">Lactiplantibacillus garii</name>
    <dbReference type="NCBI Taxonomy" id="2306423"/>
    <lineage>
        <taxon>Bacteria</taxon>
        <taxon>Bacillati</taxon>
        <taxon>Bacillota</taxon>
        <taxon>Bacilli</taxon>
        <taxon>Lactobacillales</taxon>
        <taxon>Lactobacillaceae</taxon>
        <taxon>Lactiplantibacillus</taxon>
    </lineage>
</organism>